<dbReference type="GO" id="GO:0003700">
    <property type="term" value="F:DNA-binding transcription factor activity"/>
    <property type="evidence" value="ECO:0007669"/>
    <property type="project" value="InterPro"/>
</dbReference>
<keyword evidence="2" id="KW-0805">Transcription regulation</keyword>
<dbReference type="FunFam" id="1.10.10.10:FF:000001">
    <property type="entry name" value="LysR family transcriptional regulator"/>
    <property type="match status" value="1"/>
</dbReference>
<dbReference type="InterPro" id="IPR005119">
    <property type="entry name" value="LysR_subst-bd"/>
</dbReference>
<dbReference type="InterPro" id="IPR036388">
    <property type="entry name" value="WH-like_DNA-bd_sf"/>
</dbReference>
<dbReference type="GO" id="GO:0006351">
    <property type="term" value="P:DNA-templated transcription"/>
    <property type="evidence" value="ECO:0007669"/>
    <property type="project" value="TreeGrafter"/>
</dbReference>
<evidence type="ECO:0000313" key="7">
    <source>
        <dbReference type="Proteomes" id="UP000494110"/>
    </source>
</evidence>
<comment type="similarity">
    <text evidence="1">Belongs to the LysR transcriptional regulatory family.</text>
</comment>
<dbReference type="AlphaFoldDB" id="A0A6P2Y934"/>
<dbReference type="EMBL" id="CABVQN010000016">
    <property type="protein sequence ID" value="VWD16089.1"/>
    <property type="molecule type" value="Genomic_DNA"/>
</dbReference>
<protein>
    <submittedName>
        <fullName evidence="6">LysR family transcriptional regulator</fullName>
    </submittedName>
</protein>
<gene>
    <name evidence="6" type="ORF">BLA39750_03568</name>
</gene>
<name>A0A6P2Y934_BURL3</name>
<dbReference type="SUPFAM" id="SSF46785">
    <property type="entry name" value="Winged helix' DNA-binding domain"/>
    <property type="match status" value="1"/>
</dbReference>
<organism evidence="6 7">
    <name type="scientific">Burkholderia lata (strain ATCC 17760 / DSM 23089 / LMG 22485 / NCIMB 9086 / R18194 / 383)</name>
    <dbReference type="NCBI Taxonomy" id="482957"/>
    <lineage>
        <taxon>Bacteria</taxon>
        <taxon>Pseudomonadati</taxon>
        <taxon>Pseudomonadota</taxon>
        <taxon>Betaproteobacteria</taxon>
        <taxon>Burkholderiales</taxon>
        <taxon>Burkholderiaceae</taxon>
        <taxon>Burkholderia</taxon>
        <taxon>Burkholderia cepacia complex</taxon>
    </lineage>
</organism>
<dbReference type="InterPro" id="IPR036390">
    <property type="entry name" value="WH_DNA-bd_sf"/>
</dbReference>
<evidence type="ECO:0000256" key="3">
    <source>
        <dbReference type="ARBA" id="ARBA00023125"/>
    </source>
</evidence>
<reference evidence="6 7" key="1">
    <citation type="submission" date="2019-09" db="EMBL/GenBank/DDBJ databases">
        <authorList>
            <person name="Depoorter E."/>
        </authorList>
    </citation>
    <scope>NUCLEOTIDE SEQUENCE [LARGE SCALE GENOMIC DNA]</scope>
    <source>
        <strain evidence="6">R-39750</strain>
    </source>
</reference>
<dbReference type="CDD" id="cd08472">
    <property type="entry name" value="PBP2_CrgA_like_3"/>
    <property type="match status" value="1"/>
</dbReference>
<sequence>MQGCPVDNPIRAMRIFTRIVEMNSFTRAAQALGISRATATRTVQELETALGMPLLVRTTRALRATPEGDAYYRRCVRITADVDELEASIRGAALHPSGPLRVELPAAVADAIVLPALGAFHARHPDLVLTLGVSGRAADRVGDAIDCSVRLGELPDSSLVARRLGMLERVTCASPAYLDRHGVPRTLDDLAMHRAVSLSSVPGQRTAELDFLVDGAVRKVRLDGIVSVDDEPAYLACGVHGLGLIQPPRVAAQPLIDTGRLREVLPRWRPDAVAVSAVYVKRPHVSPGVRAFVDWIGERFAQAAHEHEGLMAAASAPGWRVAPEVRVAHVPESAAGSVTALGDARHGGVAGGGRPAFAATAEDLDHAALAAVS</sequence>
<keyword evidence="4" id="KW-0804">Transcription</keyword>
<evidence type="ECO:0000256" key="1">
    <source>
        <dbReference type="ARBA" id="ARBA00009437"/>
    </source>
</evidence>
<dbReference type="Pfam" id="PF03466">
    <property type="entry name" value="LysR_substrate"/>
    <property type="match status" value="1"/>
</dbReference>
<evidence type="ECO:0000313" key="6">
    <source>
        <dbReference type="EMBL" id="VWD16089.1"/>
    </source>
</evidence>
<dbReference type="PANTHER" id="PTHR30537">
    <property type="entry name" value="HTH-TYPE TRANSCRIPTIONAL REGULATOR"/>
    <property type="match status" value="1"/>
</dbReference>
<evidence type="ECO:0000256" key="2">
    <source>
        <dbReference type="ARBA" id="ARBA00023015"/>
    </source>
</evidence>
<keyword evidence="3" id="KW-0238">DNA-binding</keyword>
<dbReference type="InterPro" id="IPR058163">
    <property type="entry name" value="LysR-type_TF_proteobact-type"/>
</dbReference>
<evidence type="ECO:0000256" key="4">
    <source>
        <dbReference type="ARBA" id="ARBA00023163"/>
    </source>
</evidence>
<dbReference type="PROSITE" id="PS50931">
    <property type="entry name" value="HTH_LYSR"/>
    <property type="match status" value="1"/>
</dbReference>
<dbReference type="PANTHER" id="PTHR30537:SF72">
    <property type="entry name" value="LYSR FAMILY TRANSCRIPTIONAL REGULATOR"/>
    <property type="match status" value="1"/>
</dbReference>
<dbReference type="Pfam" id="PF00126">
    <property type="entry name" value="HTH_1"/>
    <property type="match status" value="1"/>
</dbReference>
<dbReference type="Proteomes" id="UP000494110">
    <property type="component" value="Unassembled WGS sequence"/>
</dbReference>
<dbReference type="Gene3D" id="1.10.10.10">
    <property type="entry name" value="Winged helix-like DNA-binding domain superfamily/Winged helix DNA-binding domain"/>
    <property type="match status" value="1"/>
</dbReference>
<dbReference type="Gene3D" id="3.40.190.290">
    <property type="match status" value="1"/>
</dbReference>
<dbReference type="InterPro" id="IPR000847">
    <property type="entry name" value="LysR_HTH_N"/>
</dbReference>
<proteinExistence type="inferred from homology"/>
<feature type="domain" description="HTH lysR-type" evidence="5">
    <location>
        <begin position="8"/>
        <end position="65"/>
    </location>
</feature>
<evidence type="ECO:0000259" key="5">
    <source>
        <dbReference type="PROSITE" id="PS50931"/>
    </source>
</evidence>
<dbReference type="GO" id="GO:0043565">
    <property type="term" value="F:sequence-specific DNA binding"/>
    <property type="evidence" value="ECO:0007669"/>
    <property type="project" value="TreeGrafter"/>
</dbReference>
<dbReference type="SUPFAM" id="SSF53850">
    <property type="entry name" value="Periplasmic binding protein-like II"/>
    <property type="match status" value="1"/>
</dbReference>
<accession>A0A6P2Y934</accession>